<dbReference type="AlphaFoldDB" id="A0A084H077"/>
<proteinExistence type="predicted"/>
<protein>
    <submittedName>
        <fullName evidence="1">Uncharacterized protein</fullName>
    </submittedName>
</protein>
<name>A0A084H077_METID</name>
<dbReference type="EMBL" id="JNVC02000004">
    <property type="protein sequence ID" value="KEZ52989.1"/>
    <property type="molecule type" value="Genomic_DNA"/>
</dbReference>
<keyword evidence="2" id="KW-1185">Reference proteome</keyword>
<organism evidence="1 2">
    <name type="scientific">Metabacillus indicus</name>
    <name type="common">Bacillus indicus</name>
    <dbReference type="NCBI Taxonomy" id="246786"/>
    <lineage>
        <taxon>Bacteria</taxon>
        <taxon>Bacillati</taxon>
        <taxon>Bacillota</taxon>
        <taxon>Bacilli</taxon>
        <taxon>Bacillales</taxon>
        <taxon>Bacillaceae</taxon>
        <taxon>Metabacillus</taxon>
    </lineage>
</organism>
<evidence type="ECO:0000313" key="1">
    <source>
        <dbReference type="EMBL" id="KEZ52989.1"/>
    </source>
</evidence>
<sequence length="65" mass="6982">MILGENNDFNLISKALSSTYLSLIENGHEAAAQASLGSARADFLKAVAHASAIDQKVMIDTLYDR</sequence>
<dbReference type="RefSeq" id="WP_029280361.1">
    <property type="nucleotide sequence ID" value="NZ_CANLZQ010000004.1"/>
</dbReference>
<accession>A0A084H077</accession>
<gene>
    <name evidence="1" type="ORF">GS18_0209220</name>
</gene>
<dbReference type="STRING" id="246786.GS18_0209220"/>
<evidence type="ECO:0000313" key="2">
    <source>
        <dbReference type="Proteomes" id="UP000028549"/>
    </source>
</evidence>
<dbReference type="Proteomes" id="UP000028549">
    <property type="component" value="Unassembled WGS sequence"/>
</dbReference>
<comment type="caution">
    <text evidence="1">The sequence shown here is derived from an EMBL/GenBank/DDBJ whole genome shotgun (WGS) entry which is preliminary data.</text>
</comment>
<reference evidence="1 2" key="1">
    <citation type="journal article" date="2005" name="Int. J. Syst. Evol. Microbiol.">
        <title>Bacillus cibi sp. nov., isolated from jeotgal, a traditional Korean fermented seafood.</title>
        <authorList>
            <person name="Yoon J.H."/>
            <person name="Lee C.H."/>
            <person name="Oh T.K."/>
        </authorList>
    </citation>
    <scope>NUCLEOTIDE SEQUENCE [LARGE SCALE GENOMIC DNA]</scope>
    <source>
        <strain evidence="1 2">DSM 16189</strain>
    </source>
</reference>